<dbReference type="EMBL" id="GG693865">
    <property type="protein sequence ID" value="EES53339.1"/>
    <property type="molecule type" value="Genomic_DNA"/>
</dbReference>
<dbReference type="Gene3D" id="3.30.200.20">
    <property type="entry name" value="Phosphorylase Kinase, domain 1"/>
    <property type="match status" value="1"/>
</dbReference>
<dbReference type="Gene3D" id="3.90.1200.10">
    <property type="match status" value="1"/>
</dbReference>
<dbReference type="Pfam" id="PF01636">
    <property type="entry name" value="APH"/>
    <property type="match status" value="1"/>
</dbReference>
<organism evidence="2 3">
    <name type="scientific">Leptospirillum ferrodiazotrophum</name>
    <dbReference type="NCBI Taxonomy" id="412449"/>
    <lineage>
        <taxon>Bacteria</taxon>
        <taxon>Pseudomonadati</taxon>
        <taxon>Nitrospirota</taxon>
        <taxon>Nitrospiria</taxon>
        <taxon>Nitrospirales</taxon>
        <taxon>Nitrospiraceae</taxon>
        <taxon>Leptospirillum</taxon>
    </lineage>
</organism>
<dbReference type="InterPro" id="IPR002575">
    <property type="entry name" value="Aminoglycoside_PTrfase"/>
</dbReference>
<name>C6HVP2_9BACT</name>
<evidence type="ECO:0000313" key="3">
    <source>
        <dbReference type="Proteomes" id="UP000009374"/>
    </source>
</evidence>
<accession>C6HVP2</accession>
<reference evidence="2 3" key="1">
    <citation type="journal article" date="2009" name="Appl. Environ. Microbiol.">
        <title>Community genomic and proteomic analyses of chemoautotrophic iron-oxidizing "Leptospirillum rubarum" (Group II) and "Leptospirillum ferrodiazotrophum" (Group III) bacteria in acid mine drainage biofilms.</title>
        <authorList>
            <person name="Goltsman D.S."/>
            <person name="Denef V.J."/>
            <person name="Singer S.W."/>
            <person name="VerBerkmoes N.C."/>
            <person name="Lefsrud M."/>
            <person name="Mueller R.S."/>
            <person name="Dick G.J."/>
            <person name="Sun C.L."/>
            <person name="Wheeler K.E."/>
            <person name="Zemla A."/>
            <person name="Baker B.J."/>
            <person name="Hauser L."/>
            <person name="Land M."/>
            <person name="Shah M.B."/>
            <person name="Thelen M.P."/>
            <person name="Hettich R.L."/>
            <person name="Banfield J.F."/>
        </authorList>
    </citation>
    <scope>NUCLEOTIDE SEQUENCE [LARGE SCALE GENOMIC DNA]</scope>
</reference>
<dbReference type="GO" id="GO:0016740">
    <property type="term" value="F:transferase activity"/>
    <property type="evidence" value="ECO:0007669"/>
    <property type="project" value="UniProtKB-KW"/>
</dbReference>
<feature type="domain" description="Aminoglycoside phosphotransferase" evidence="1">
    <location>
        <begin position="27"/>
        <end position="266"/>
    </location>
</feature>
<evidence type="ECO:0000259" key="1">
    <source>
        <dbReference type="Pfam" id="PF01636"/>
    </source>
</evidence>
<dbReference type="SUPFAM" id="SSF56112">
    <property type="entry name" value="Protein kinase-like (PK-like)"/>
    <property type="match status" value="1"/>
</dbReference>
<proteinExistence type="predicted"/>
<protein>
    <submittedName>
        <fullName evidence="2">Aminoglycoside phosphotransferase</fullName>
    </submittedName>
</protein>
<gene>
    <name evidence="2" type="ORF">UBAL3_79520060</name>
</gene>
<keyword evidence="3" id="KW-1185">Reference proteome</keyword>
<dbReference type="InterPro" id="IPR011009">
    <property type="entry name" value="Kinase-like_dom_sf"/>
</dbReference>
<dbReference type="AlphaFoldDB" id="C6HVP2"/>
<dbReference type="Proteomes" id="UP000009374">
    <property type="component" value="Unassembled WGS sequence"/>
</dbReference>
<sequence length="355" mass="39877">MTHDAEWKEFVEGWGKPKARIPAGRIPLTGDASNRRYFRVEFKGEESPRTAILMERQGTLGFKKSEEAVSGGASEPPGDPFLLVADALGRRGLPVPSIYHRLPDGSKTLQEDLGDETVLSRLQSEANAEESLTEKALALLVRLQTIRPDGDLSWVRNRPYSRELIRWEFEHFVEYGLAGVPEGRLRQIREGFDREAADLAGEEAKVLVHRDYHSRNIMVRTDSSLALIDFQDLLWGSPYYDLASFLFDAYRTVPLERIEKALARYLDLAEGAGVLPMTTHEAAMERLCRHAFQRNLKACGRFFYIADVKGNPAFLGSVAGTHANMLRIVGRVPSLAPLYESFSPYLRFPDPAVSP</sequence>
<evidence type="ECO:0000313" key="2">
    <source>
        <dbReference type="EMBL" id="EES53339.1"/>
    </source>
</evidence>
<keyword evidence="2" id="KW-0808">Transferase</keyword>